<evidence type="ECO:0000256" key="1">
    <source>
        <dbReference type="SAM" id="Phobius"/>
    </source>
</evidence>
<keyword evidence="1" id="KW-0812">Transmembrane</keyword>
<sequence>MPIVVGIAGSSLVLLVILFFILKRRNCIKKSSFSCTKKIYTFEDNSNNNNNNDDNYRGLKYNNDINEEIIKSPTPVLTISSNHRESADISIRMSDSSRYDFLKTKINYLDQGFDNYFKPVHGLFDKDLIDEINDKIKDEFEFNSFPVEEVNWEEWKHKTLSLRV</sequence>
<dbReference type="AlphaFoldDB" id="A0A8H3L0F6"/>
<evidence type="ECO:0000313" key="2">
    <source>
        <dbReference type="EMBL" id="GES76994.1"/>
    </source>
</evidence>
<dbReference type="OrthoDB" id="2387744at2759"/>
<name>A0A8H3L0F6_9GLOM</name>
<keyword evidence="1" id="KW-0472">Membrane</keyword>
<organism evidence="2 3">
    <name type="scientific">Rhizophagus clarus</name>
    <dbReference type="NCBI Taxonomy" id="94130"/>
    <lineage>
        <taxon>Eukaryota</taxon>
        <taxon>Fungi</taxon>
        <taxon>Fungi incertae sedis</taxon>
        <taxon>Mucoromycota</taxon>
        <taxon>Glomeromycotina</taxon>
        <taxon>Glomeromycetes</taxon>
        <taxon>Glomerales</taxon>
        <taxon>Glomeraceae</taxon>
        <taxon>Rhizophagus</taxon>
    </lineage>
</organism>
<reference evidence="2" key="1">
    <citation type="submission" date="2019-10" db="EMBL/GenBank/DDBJ databases">
        <title>Conservation and host-specific expression of non-tandemly repeated heterogenous ribosome RNA gene in arbuscular mycorrhizal fungi.</title>
        <authorList>
            <person name="Maeda T."/>
            <person name="Kobayashi Y."/>
            <person name="Nakagawa T."/>
            <person name="Ezawa T."/>
            <person name="Yamaguchi K."/>
            <person name="Bino T."/>
            <person name="Nishimoto Y."/>
            <person name="Shigenobu S."/>
            <person name="Kawaguchi M."/>
        </authorList>
    </citation>
    <scope>NUCLEOTIDE SEQUENCE</scope>
    <source>
        <strain evidence="2">HR1</strain>
    </source>
</reference>
<accession>A0A8H3L0F6</accession>
<gene>
    <name evidence="2" type="ORF">RCL2_000438300</name>
</gene>
<dbReference type="EMBL" id="BLAL01000027">
    <property type="protein sequence ID" value="GES76994.1"/>
    <property type="molecule type" value="Genomic_DNA"/>
</dbReference>
<proteinExistence type="predicted"/>
<keyword evidence="1" id="KW-1133">Transmembrane helix</keyword>
<protein>
    <submittedName>
        <fullName evidence="2">Uncharacterized protein</fullName>
    </submittedName>
</protein>
<feature type="transmembrane region" description="Helical" evidence="1">
    <location>
        <begin position="6"/>
        <end position="22"/>
    </location>
</feature>
<dbReference type="Proteomes" id="UP000615446">
    <property type="component" value="Unassembled WGS sequence"/>
</dbReference>
<evidence type="ECO:0000313" key="3">
    <source>
        <dbReference type="Proteomes" id="UP000615446"/>
    </source>
</evidence>
<comment type="caution">
    <text evidence="2">The sequence shown here is derived from an EMBL/GenBank/DDBJ whole genome shotgun (WGS) entry which is preliminary data.</text>
</comment>